<evidence type="ECO:0000259" key="2">
    <source>
        <dbReference type="Pfam" id="PF04116"/>
    </source>
</evidence>
<proteinExistence type="predicted"/>
<keyword evidence="1" id="KW-0472">Membrane</keyword>
<feature type="transmembrane region" description="Helical" evidence="1">
    <location>
        <begin position="97"/>
        <end position="117"/>
    </location>
</feature>
<dbReference type="EMBL" id="QOQF01000035">
    <property type="protein sequence ID" value="RCL75336.1"/>
    <property type="molecule type" value="Genomic_DNA"/>
</dbReference>
<gene>
    <name evidence="3" type="ORF">DBW69_06460</name>
</gene>
<accession>A0A368DVJ7</accession>
<comment type="caution">
    <text evidence="3">The sequence shown here is derived from an EMBL/GenBank/DDBJ whole genome shotgun (WGS) entry which is preliminary data.</text>
</comment>
<dbReference type="AlphaFoldDB" id="A0A368DVJ7"/>
<evidence type="ECO:0000256" key="1">
    <source>
        <dbReference type="SAM" id="Phobius"/>
    </source>
</evidence>
<dbReference type="Proteomes" id="UP000252132">
    <property type="component" value="Unassembled WGS sequence"/>
</dbReference>
<dbReference type="GO" id="GO:0016491">
    <property type="term" value="F:oxidoreductase activity"/>
    <property type="evidence" value="ECO:0007669"/>
    <property type="project" value="InterPro"/>
</dbReference>
<keyword evidence="1" id="KW-0812">Transmembrane</keyword>
<protein>
    <recommendedName>
        <fullName evidence="2">Fatty acid hydroxylase domain-containing protein</fullName>
    </recommendedName>
</protein>
<evidence type="ECO:0000313" key="3">
    <source>
        <dbReference type="EMBL" id="RCL75336.1"/>
    </source>
</evidence>
<feature type="domain" description="Fatty acid hydroxylase" evidence="2">
    <location>
        <begin position="41"/>
        <end position="189"/>
    </location>
</feature>
<dbReference type="GO" id="GO:0008610">
    <property type="term" value="P:lipid biosynthetic process"/>
    <property type="evidence" value="ECO:0007669"/>
    <property type="project" value="InterPro"/>
</dbReference>
<dbReference type="GO" id="GO:0005506">
    <property type="term" value="F:iron ion binding"/>
    <property type="evidence" value="ECO:0007669"/>
    <property type="project" value="InterPro"/>
</dbReference>
<name>A0A368DVJ7_9PROT</name>
<feature type="transmembrane region" description="Helical" evidence="1">
    <location>
        <begin position="36"/>
        <end position="54"/>
    </location>
</feature>
<dbReference type="InterPro" id="IPR006694">
    <property type="entry name" value="Fatty_acid_hydroxylase"/>
</dbReference>
<sequence>MREIWYTFITHHSVQFLTLSTGLCFASVTLLGVWSYWPFALLVVVIAPFYEWVAHKYTLHLPLKEEAGFIRSYQIRLHHGHHAEPERRDLQFAPASAIFLMFVQFYLSYALVAWLFGANGWEAAFVPCLASLIYYLAYEWIHLAHHTSSYKPLTAWGRSMREAHMRHHFHNENFNWGITNGLGDKVLGTWKEIDDVPRSPTAKSIAGYQH</sequence>
<organism evidence="3 4">
    <name type="scientific">PS1 clade bacterium</name>
    <dbReference type="NCBI Taxonomy" id="2175152"/>
    <lineage>
        <taxon>Bacteria</taxon>
        <taxon>Pseudomonadati</taxon>
        <taxon>Pseudomonadota</taxon>
        <taxon>Alphaproteobacteria</taxon>
        <taxon>PS1 clade</taxon>
    </lineage>
</organism>
<dbReference type="Pfam" id="PF04116">
    <property type="entry name" value="FA_hydroxylase"/>
    <property type="match status" value="1"/>
</dbReference>
<keyword evidence="1" id="KW-1133">Transmembrane helix</keyword>
<reference evidence="3 4" key="1">
    <citation type="journal article" date="2018" name="Microbiome">
        <title>Fine metagenomic profile of the Mediterranean stratified and mixed water columns revealed by assembly and recruitment.</title>
        <authorList>
            <person name="Haro-Moreno J.M."/>
            <person name="Lopez-Perez M."/>
            <person name="De La Torre J.R."/>
            <person name="Picazo A."/>
            <person name="Camacho A."/>
            <person name="Rodriguez-Valera F."/>
        </authorList>
    </citation>
    <scope>NUCLEOTIDE SEQUENCE [LARGE SCALE GENOMIC DNA]</scope>
    <source>
        <strain evidence="3">MED-G55</strain>
    </source>
</reference>
<feature type="transmembrane region" description="Helical" evidence="1">
    <location>
        <begin position="123"/>
        <end position="141"/>
    </location>
</feature>
<evidence type="ECO:0000313" key="4">
    <source>
        <dbReference type="Proteomes" id="UP000252132"/>
    </source>
</evidence>